<evidence type="ECO:0000256" key="2">
    <source>
        <dbReference type="ARBA" id="ARBA00012438"/>
    </source>
</evidence>
<dbReference type="SUPFAM" id="SSF55874">
    <property type="entry name" value="ATPase domain of HSP90 chaperone/DNA topoisomerase II/histidine kinase"/>
    <property type="match status" value="1"/>
</dbReference>
<evidence type="ECO:0000256" key="1">
    <source>
        <dbReference type="ARBA" id="ARBA00000085"/>
    </source>
</evidence>
<proteinExistence type="predicted"/>
<dbReference type="InterPro" id="IPR004358">
    <property type="entry name" value="Sig_transdc_His_kin-like_C"/>
</dbReference>
<feature type="domain" description="PAS" evidence="10">
    <location>
        <begin position="18"/>
        <end position="89"/>
    </location>
</feature>
<feature type="domain" description="Histidine kinase" evidence="9">
    <location>
        <begin position="167"/>
        <end position="387"/>
    </location>
</feature>
<keyword evidence="7" id="KW-0067">ATP-binding</keyword>
<evidence type="ECO:0000313" key="12">
    <source>
        <dbReference type="EMBL" id="GEJ58612.1"/>
    </source>
</evidence>
<keyword evidence="8" id="KW-0902">Two-component regulatory system</keyword>
<dbReference type="InterPro" id="IPR001610">
    <property type="entry name" value="PAC"/>
</dbReference>
<evidence type="ECO:0000256" key="8">
    <source>
        <dbReference type="ARBA" id="ARBA00023012"/>
    </source>
</evidence>
<dbReference type="SUPFAM" id="SSF47384">
    <property type="entry name" value="Homodimeric domain of signal transducing histidine kinase"/>
    <property type="match status" value="1"/>
</dbReference>
<keyword evidence="4" id="KW-0808">Transferase</keyword>
<dbReference type="PRINTS" id="PR00344">
    <property type="entry name" value="BCTRLSENSOR"/>
</dbReference>
<evidence type="ECO:0000259" key="11">
    <source>
        <dbReference type="PROSITE" id="PS50113"/>
    </source>
</evidence>
<dbReference type="AlphaFoldDB" id="A0A7I9VQC1"/>
<dbReference type="EMBL" id="BJTG01000008">
    <property type="protein sequence ID" value="GEJ58612.1"/>
    <property type="molecule type" value="Genomic_DNA"/>
</dbReference>
<evidence type="ECO:0000259" key="9">
    <source>
        <dbReference type="PROSITE" id="PS50109"/>
    </source>
</evidence>
<keyword evidence="3" id="KW-0597">Phosphoprotein</keyword>
<dbReference type="SMART" id="SM00388">
    <property type="entry name" value="HisKA"/>
    <property type="match status" value="1"/>
</dbReference>
<organism evidence="12 13">
    <name type="scientific">Anaeromyxobacter diazotrophicus</name>
    <dbReference type="NCBI Taxonomy" id="2590199"/>
    <lineage>
        <taxon>Bacteria</taxon>
        <taxon>Pseudomonadati</taxon>
        <taxon>Myxococcota</taxon>
        <taxon>Myxococcia</taxon>
        <taxon>Myxococcales</taxon>
        <taxon>Cystobacterineae</taxon>
        <taxon>Anaeromyxobacteraceae</taxon>
        <taxon>Anaeromyxobacter</taxon>
    </lineage>
</organism>
<accession>A0A7I9VQC1</accession>
<dbReference type="PROSITE" id="PS50112">
    <property type="entry name" value="PAS"/>
    <property type="match status" value="1"/>
</dbReference>
<dbReference type="EC" id="2.7.13.3" evidence="2"/>
<evidence type="ECO:0000313" key="13">
    <source>
        <dbReference type="Proteomes" id="UP000503640"/>
    </source>
</evidence>
<dbReference type="Gene3D" id="3.30.565.10">
    <property type="entry name" value="Histidine kinase-like ATPase, C-terminal domain"/>
    <property type="match status" value="1"/>
</dbReference>
<keyword evidence="5" id="KW-0547">Nucleotide-binding</keyword>
<reference evidence="13" key="1">
    <citation type="journal article" date="2020" name="Appl. Environ. Microbiol.">
        <title>Diazotrophic Anaeromyxobacter Isolates from Soils.</title>
        <authorList>
            <person name="Masuda Y."/>
            <person name="Yamanaka H."/>
            <person name="Xu Z.X."/>
            <person name="Shiratori Y."/>
            <person name="Aono T."/>
            <person name="Amachi S."/>
            <person name="Senoo K."/>
            <person name="Itoh H."/>
        </authorList>
    </citation>
    <scope>NUCLEOTIDE SEQUENCE [LARGE SCALE GENOMIC DNA]</scope>
    <source>
        <strain evidence="13">R267</strain>
    </source>
</reference>
<dbReference type="Pfam" id="PF00512">
    <property type="entry name" value="HisKA"/>
    <property type="match status" value="1"/>
</dbReference>
<dbReference type="Pfam" id="PF08448">
    <property type="entry name" value="PAS_4"/>
    <property type="match status" value="1"/>
</dbReference>
<name>A0A7I9VQC1_9BACT</name>
<dbReference type="InterPro" id="IPR036097">
    <property type="entry name" value="HisK_dim/P_sf"/>
</dbReference>
<gene>
    <name evidence="12" type="ORF">AMYX_33530</name>
</gene>
<dbReference type="Gene3D" id="1.10.287.130">
    <property type="match status" value="1"/>
</dbReference>
<dbReference type="InterPro" id="IPR035965">
    <property type="entry name" value="PAS-like_dom_sf"/>
</dbReference>
<dbReference type="InterPro" id="IPR036890">
    <property type="entry name" value="HATPase_C_sf"/>
</dbReference>
<dbReference type="NCBIfam" id="TIGR00229">
    <property type="entry name" value="sensory_box"/>
    <property type="match status" value="1"/>
</dbReference>
<dbReference type="InterPro" id="IPR005467">
    <property type="entry name" value="His_kinase_dom"/>
</dbReference>
<dbReference type="InterPro" id="IPR000014">
    <property type="entry name" value="PAS"/>
</dbReference>
<dbReference type="CDD" id="cd00082">
    <property type="entry name" value="HisKA"/>
    <property type="match status" value="1"/>
</dbReference>
<dbReference type="InterPro" id="IPR003661">
    <property type="entry name" value="HisK_dim/P_dom"/>
</dbReference>
<dbReference type="GO" id="GO:0005524">
    <property type="term" value="F:ATP binding"/>
    <property type="evidence" value="ECO:0007669"/>
    <property type="project" value="UniProtKB-KW"/>
</dbReference>
<dbReference type="InterPro" id="IPR013656">
    <property type="entry name" value="PAS_4"/>
</dbReference>
<dbReference type="InterPro" id="IPR000700">
    <property type="entry name" value="PAS-assoc_C"/>
</dbReference>
<dbReference type="InterPro" id="IPR003594">
    <property type="entry name" value="HATPase_dom"/>
</dbReference>
<dbReference type="SMART" id="SM00086">
    <property type="entry name" value="PAC"/>
    <property type="match status" value="1"/>
</dbReference>
<dbReference type="SMART" id="SM00091">
    <property type="entry name" value="PAS"/>
    <property type="match status" value="1"/>
</dbReference>
<dbReference type="Pfam" id="PF02518">
    <property type="entry name" value="HATPase_c"/>
    <property type="match status" value="1"/>
</dbReference>
<dbReference type="RefSeq" id="WP_176067328.1">
    <property type="nucleotide sequence ID" value="NZ_BJTG01000008.1"/>
</dbReference>
<evidence type="ECO:0000256" key="6">
    <source>
        <dbReference type="ARBA" id="ARBA00022777"/>
    </source>
</evidence>
<evidence type="ECO:0000256" key="4">
    <source>
        <dbReference type="ARBA" id="ARBA00022679"/>
    </source>
</evidence>
<dbReference type="Proteomes" id="UP000503640">
    <property type="component" value="Unassembled WGS sequence"/>
</dbReference>
<evidence type="ECO:0000256" key="7">
    <source>
        <dbReference type="ARBA" id="ARBA00022840"/>
    </source>
</evidence>
<dbReference type="Gene3D" id="3.30.450.20">
    <property type="entry name" value="PAS domain"/>
    <property type="match status" value="1"/>
</dbReference>
<comment type="catalytic activity">
    <reaction evidence="1">
        <text>ATP + protein L-histidine = ADP + protein N-phospho-L-histidine.</text>
        <dbReference type="EC" id="2.7.13.3"/>
    </reaction>
</comment>
<keyword evidence="13" id="KW-1185">Reference proteome</keyword>
<dbReference type="PANTHER" id="PTHR43065">
    <property type="entry name" value="SENSOR HISTIDINE KINASE"/>
    <property type="match status" value="1"/>
</dbReference>
<sequence length="387" mass="41399">MRQAATSRPLPAAELDERSGMLATVLATVDALVLAMDAEGRIQVFNGACERVSGYRFDEVRGRYAWDVVLRPADVEPVKGVFRRLSAGQRSTYENVWVAKDGTERLIAWSNAVQSDPDGRVRFVVATGIDVTELRQTERALAENERRYRDQLTQAAKLEAIGRLAGGVAHDFNNLLTVILGCAGALCHELPAGHPLREEAEEIAAAGGEAARLTRQLLEFARQRPVQPVPVVLNHTVEEMTGVLARLLGDELQLATALAPDLGRVVADPTSLRQVILNLVVNARDAMAGGAGTISIQTENAELGARDVPGVPAGRYALLSVRDTGCGMSAETRSHLFEPFFTTKPEGCGTGLGLATVFGAVKQAGGHVLVESAEGEGACFRIYLPLA</sequence>
<comment type="caution">
    <text evidence="12">The sequence shown here is derived from an EMBL/GenBank/DDBJ whole genome shotgun (WGS) entry which is preliminary data.</text>
</comment>
<dbReference type="PROSITE" id="PS50109">
    <property type="entry name" value="HIS_KIN"/>
    <property type="match status" value="1"/>
</dbReference>
<dbReference type="PROSITE" id="PS50113">
    <property type="entry name" value="PAC"/>
    <property type="match status" value="1"/>
</dbReference>
<evidence type="ECO:0000256" key="5">
    <source>
        <dbReference type="ARBA" id="ARBA00022741"/>
    </source>
</evidence>
<dbReference type="PANTHER" id="PTHR43065:SF46">
    <property type="entry name" value="C4-DICARBOXYLATE TRANSPORT SENSOR PROTEIN DCTB"/>
    <property type="match status" value="1"/>
</dbReference>
<evidence type="ECO:0000256" key="3">
    <source>
        <dbReference type="ARBA" id="ARBA00022553"/>
    </source>
</evidence>
<dbReference type="SUPFAM" id="SSF55785">
    <property type="entry name" value="PYP-like sensor domain (PAS domain)"/>
    <property type="match status" value="1"/>
</dbReference>
<dbReference type="CDD" id="cd00130">
    <property type="entry name" value="PAS"/>
    <property type="match status" value="1"/>
</dbReference>
<dbReference type="SMART" id="SM00387">
    <property type="entry name" value="HATPase_c"/>
    <property type="match status" value="1"/>
</dbReference>
<protein>
    <recommendedName>
        <fullName evidence="2">histidine kinase</fullName>
        <ecNumber evidence="2">2.7.13.3</ecNumber>
    </recommendedName>
</protein>
<feature type="domain" description="PAC" evidence="11">
    <location>
        <begin position="91"/>
        <end position="143"/>
    </location>
</feature>
<keyword evidence="6" id="KW-0418">Kinase</keyword>
<dbReference type="GO" id="GO:0000155">
    <property type="term" value="F:phosphorelay sensor kinase activity"/>
    <property type="evidence" value="ECO:0007669"/>
    <property type="project" value="InterPro"/>
</dbReference>
<evidence type="ECO:0000259" key="10">
    <source>
        <dbReference type="PROSITE" id="PS50112"/>
    </source>
</evidence>